<gene>
    <name evidence="2" type="ORF">V3390_04880</name>
</gene>
<organism evidence="2 3">
    <name type="scientific">Aquilutibacter rugosus</name>
    <dbReference type="NCBI Taxonomy" id="3115820"/>
    <lineage>
        <taxon>Bacteria</taxon>
        <taxon>Pseudomonadati</taxon>
        <taxon>Pseudomonadota</taxon>
        <taxon>Gammaproteobacteria</taxon>
        <taxon>Lysobacterales</taxon>
        <taxon>Lysobacteraceae</taxon>
        <taxon>Aquilutibacter</taxon>
    </lineage>
</organism>
<dbReference type="Proteomes" id="UP001356170">
    <property type="component" value="Unassembled WGS sequence"/>
</dbReference>
<keyword evidence="3" id="KW-1185">Reference proteome</keyword>
<evidence type="ECO:0000256" key="1">
    <source>
        <dbReference type="SAM" id="MobiDB-lite"/>
    </source>
</evidence>
<reference evidence="2 3" key="1">
    <citation type="submission" date="2024-01" db="EMBL/GenBank/DDBJ databases">
        <title>Novel species of the genus Luteimonas isolated from rivers.</title>
        <authorList>
            <person name="Lu H."/>
        </authorList>
    </citation>
    <scope>NUCLEOTIDE SEQUENCE [LARGE SCALE GENOMIC DNA]</scope>
    <source>
        <strain evidence="2 3">FXH3W</strain>
    </source>
</reference>
<proteinExistence type="predicted"/>
<dbReference type="RefSeq" id="WP_331703584.1">
    <property type="nucleotide sequence ID" value="NZ_JAZHBO010000001.1"/>
</dbReference>
<feature type="compositionally biased region" description="Polar residues" evidence="1">
    <location>
        <begin position="107"/>
        <end position="122"/>
    </location>
</feature>
<comment type="caution">
    <text evidence="2">The sequence shown here is derived from an EMBL/GenBank/DDBJ whole genome shotgun (WGS) entry which is preliminary data.</text>
</comment>
<sequence length="122" mass="13233">MAYWVHVEAEGEVWSAATQYSPPAPVPDGAKGFPLLCIESQGFVFVFSSTPQLEEAIRVLSLVPLPTTRRLSAARRGGHGPNSHWLSRLPGSVKSPKARRRAVEDLQSVSRSLAPKQTSRGA</sequence>
<feature type="region of interest" description="Disordered" evidence="1">
    <location>
        <begin position="72"/>
        <end position="122"/>
    </location>
</feature>
<evidence type="ECO:0000313" key="3">
    <source>
        <dbReference type="Proteomes" id="UP001356170"/>
    </source>
</evidence>
<name>A0ABU7V031_9GAMM</name>
<evidence type="ECO:0000313" key="2">
    <source>
        <dbReference type="EMBL" id="MEF2155568.1"/>
    </source>
</evidence>
<accession>A0ABU7V031</accession>
<protein>
    <submittedName>
        <fullName evidence="2">Uncharacterized protein</fullName>
    </submittedName>
</protein>
<dbReference type="EMBL" id="JAZHBO010000001">
    <property type="protein sequence ID" value="MEF2155568.1"/>
    <property type="molecule type" value="Genomic_DNA"/>
</dbReference>